<dbReference type="EMBL" id="CAMAPE010000013">
    <property type="protein sequence ID" value="CAH9080491.1"/>
    <property type="molecule type" value="Genomic_DNA"/>
</dbReference>
<dbReference type="Proteomes" id="UP001152484">
    <property type="component" value="Unassembled WGS sequence"/>
</dbReference>
<dbReference type="AlphaFoldDB" id="A0A9P0YYX2"/>
<evidence type="ECO:0000313" key="2">
    <source>
        <dbReference type="EMBL" id="CAH9080491.1"/>
    </source>
</evidence>
<sequence>MRLLPLPCRFPACEWSRTLFFICRNIVILVPIFSALLTDRTFRSMKQNRIKDRQRESPEFSVDNVVIENIDVTAGNTLSSTLSFTLHVNNRYKSRGIYCAAAEAKLSFHYYRDGSGSASLIRPPRWRYYLDSGTLAYAAMSAAPVNLPPGNNVPTSIPFSPKSTNVTLPDDQASLLIEYKKNLDRFDAFLTVRALVKNGISDARSRLIEVNCWSMTLTPNSTHVFTCS</sequence>
<protein>
    <submittedName>
        <fullName evidence="2">Uncharacterized protein</fullName>
    </submittedName>
</protein>
<proteinExistence type="predicted"/>
<organism evidence="2 3">
    <name type="scientific">Cuscuta europaea</name>
    <name type="common">European dodder</name>
    <dbReference type="NCBI Taxonomy" id="41803"/>
    <lineage>
        <taxon>Eukaryota</taxon>
        <taxon>Viridiplantae</taxon>
        <taxon>Streptophyta</taxon>
        <taxon>Embryophyta</taxon>
        <taxon>Tracheophyta</taxon>
        <taxon>Spermatophyta</taxon>
        <taxon>Magnoliopsida</taxon>
        <taxon>eudicotyledons</taxon>
        <taxon>Gunneridae</taxon>
        <taxon>Pentapetalae</taxon>
        <taxon>asterids</taxon>
        <taxon>lamiids</taxon>
        <taxon>Solanales</taxon>
        <taxon>Convolvulaceae</taxon>
        <taxon>Cuscuteae</taxon>
        <taxon>Cuscuta</taxon>
        <taxon>Cuscuta subgen. Cuscuta</taxon>
    </lineage>
</organism>
<evidence type="ECO:0000313" key="3">
    <source>
        <dbReference type="Proteomes" id="UP001152484"/>
    </source>
</evidence>
<name>A0A9P0YYX2_CUSEU</name>
<dbReference type="OrthoDB" id="1315574at2759"/>
<keyword evidence="1" id="KW-0472">Membrane</keyword>
<keyword evidence="1" id="KW-1133">Transmembrane helix</keyword>
<evidence type="ECO:0000256" key="1">
    <source>
        <dbReference type="SAM" id="Phobius"/>
    </source>
</evidence>
<accession>A0A9P0YYX2</accession>
<reference evidence="2" key="1">
    <citation type="submission" date="2022-07" db="EMBL/GenBank/DDBJ databases">
        <authorList>
            <person name="Macas J."/>
            <person name="Novak P."/>
            <person name="Neumann P."/>
        </authorList>
    </citation>
    <scope>NUCLEOTIDE SEQUENCE</scope>
</reference>
<keyword evidence="1" id="KW-0812">Transmembrane</keyword>
<keyword evidence="3" id="KW-1185">Reference proteome</keyword>
<feature type="transmembrane region" description="Helical" evidence="1">
    <location>
        <begin position="19"/>
        <end position="37"/>
    </location>
</feature>
<gene>
    <name evidence="2" type="ORF">CEURO_LOCUS7525</name>
</gene>
<comment type="caution">
    <text evidence="2">The sequence shown here is derived from an EMBL/GenBank/DDBJ whole genome shotgun (WGS) entry which is preliminary data.</text>
</comment>